<dbReference type="EMBL" id="LRDT01000048">
    <property type="protein sequence ID" value="KZA11690.1"/>
    <property type="molecule type" value="Genomic_DNA"/>
</dbReference>
<evidence type="ECO:0000313" key="9">
    <source>
        <dbReference type="Proteomes" id="UP000315888"/>
    </source>
</evidence>
<keyword evidence="1" id="KW-0614">Plasmid</keyword>
<dbReference type="EMBL" id="CP018664">
    <property type="protein sequence ID" value="APP30782.1"/>
    <property type="molecule type" value="Genomic_DNA"/>
</dbReference>
<dbReference type="AlphaFoldDB" id="A0A0H4UG96"/>
<organism evidence="4 8">
    <name type="scientific">Acinetobacter baumannii</name>
    <dbReference type="NCBI Taxonomy" id="470"/>
    <lineage>
        <taxon>Bacteria</taxon>
        <taxon>Pseudomonadati</taxon>
        <taxon>Pseudomonadota</taxon>
        <taxon>Gammaproteobacteria</taxon>
        <taxon>Moraxellales</taxon>
        <taxon>Moraxellaceae</taxon>
        <taxon>Acinetobacter</taxon>
        <taxon>Acinetobacter calcoaceticus/baumannii complex</taxon>
    </lineage>
</organism>
<evidence type="ECO:0000313" key="7">
    <source>
        <dbReference type="Proteomes" id="UP000076296"/>
    </source>
</evidence>
<reference evidence="2 6" key="1">
    <citation type="journal article" date="2014" name="Antimicrob. Agents Chemother.">
        <title>Triclosan can select for an AdeIJK-overexpressing mutant of Acinetobacter baumannii ATCC 17978 that displays reduced susceptibility to multiple antibiotics.</title>
        <authorList>
            <person name="Fernando D.M."/>
            <person name="Xu W."/>
            <person name="Loewen P.C."/>
            <person name="Zhanel G.G."/>
            <person name="Kumar A."/>
        </authorList>
    </citation>
    <scope>NUCLEOTIDE SEQUENCE [LARGE SCALE GENOMIC DNA]</scope>
    <source>
        <strain evidence="6">ATCC 17978</strain>
        <strain evidence="2">ATCC 17978-VU</strain>
    </source>
</reference>
<sequence>MKSVMQLGKPKAEKSIFLSQLLCEYENDPTKFKIISAPVDTSQLNQVYRSTCNVEVKCIKKSK</sequence>
<evidence type="ECO:0000313" key="8">
    <source>
        <dbReference type="Proteomes" id="UP000268239"/>
    </source>
</evidence>
<evidence type="ECO:0000313" key="1">
    <source>
        <dbReference type="EMBL" id="ALG88366.1"/>
    </source>
</evidence>
<dbReference type="PATRIC" id="fig|470.1365.peg.3513"/>
<reference evidence="1" key="2">
    <citation type="submission" date="2015-09" db="EMBL/GenBank/DDBJ databases">
        <title>Conjugative plasmids carrying the sulphonamide resistance gene sul2.</title>
        <authorList>
            <person name="Hamidian M."/>
            <person name="Holt K.E."/>
            <person name="Pickard D."/>
            <person name="Hall R.M."/>
        </authorList>
    </citation>
    <scope>NUCLEOTIDE SEQUENCE</scope>
    <source>
        <strain evidence="1">D4</strain>
        <plasmid evidence="1">pD4</plasmid>
    </source>
</reference>
<gene>
    <name evidence="2" type="ORF">AUO97_08145</name>
    <name evidence="4" type="ORF">EJ062_12720</name>
    <name evidence="5" type="ORF">FJU42_13880</name>
    <name evidence="3" type="ORF">LV35_03599</name>
</gene>
<proteinExistence type="predicted"/>
<evidence type="ECO:0000313" key="3">
    <source>
        <dbReference type="EMBL" id="KZA11690.1"/>
    </source>
</evidence>
<dbReference type="Proteomes" id="UP000315888">
    <property type="component" value="Unassembled WGS sequence"/>
</dbReference>
<name>A0A0H4UG96_ACIBA</name>
<geneLocation type="plasmid" evidence="1">
    <name>pD4</name>
</geneLocation>
<reference evidence="4 8" key="6">
    <citation type="submission" date="2018-12" db="EMBL/GenBank/DDBJ databases">
        <title>Draft Genome Sequences Human Pathogenic Acinetobacter baumannii Strains.</title>
        <authorList>
            <person name="Madhi M."/>
            <person name="Ronco T."/>
            <person name="Olsen R.H."/>
            <person name="Hassani A."/>
        </authorList>
    </citation>
    <scope>NUCLEOTIDE SEQUENCE [LARGE SCALE GENOMIC DNA]</scope>
    <source>
        <strain evidence="4 8">AB3</strain>
    </source>
</reference>
<evidence type="ECO:0000313" key="2">
    <source>
        <dbReference type="EMBL" id="APP30782.1"/>
    </source>
</evidence>
<dbReference type="EMBL" id="RXLU01000072">
    <property type="protein sequence ID" value="RTQ76274.1"/>
    <property type="molecule type" value="Genomic_DNA"/>
</dbReference>
<dbReference type="EMBL" id="KT779035">
    <property type="protein sequence ID" value="ALG88366.1"/>
    <property type="molecule type" value="Genomic_DNA"/>
</dbReference>
<evidence type="ECO:0000313" key="4">
    <source>
        <dbReference type="EMBL" id="RTQ76274.1"/>
    </source>
</evidence>
<protein>
    <submittedName>
        <fullName evidence="4">Uncharacterized protein</fullName>
    </submittedName>
</protein>
<accession>A0A0H4UG96</accession>
<dbReference type="Proteomes" id="UP000072389">
    <property type="component" value="Chromosome"/>
</dbReference>
<evidence type="ECO:0000313" key="5">
    <source>
        <dbReference type="EMBL" id="TPU62350.1"/>
    </source>
</evidence>
<dbReference type="EMBL" id="VHGY01000036">
    <property type="protein sequence ID" value="TPU62350.1"/>
    <property type="molecule type" value="Genomic_DNA"/>
</dbReference>
<evidence type="ECO:0000313" key="6">
    <source>
        <dbReference type="Proteomes" id="UP000072389"/>
    </source>
</evidence>
<reference evidence="3 7" key="4">
    <citation type="submission" date="2016-01" db="EMBL/GenBank/DDBJ databases">
        <title>Draft sequences of Acinetobacter baumannii isolates from wounded military personnel.</title>
        <authorList>
            <person name="Arivett B.A."/>
            <person name="Fiester S.E."/>
            <person name="Ream D.C."/>
            <person name="Actis L.A."/>
        </authorList>
    </citation>
    <scope>NUCLEOTIDE SEQUENCE [LARGE SCALE GENOMIC DNA]</scope>
    <source>
        <strain evidence="3 7">AB2828</strain>
    </source>
</reference>
<dbReference type="Proteomes" id="UP000076296">
    <property type="component" value="Unassembled WGS sequence"/>
</dbReference>
<reference evidence="5 9" key="7">
    <citation type="submission" date="2019-06" db="EMBL/GenBank/DDBJ databases">
        <title>A Diverse Panel of Clinical Acinetobacter baumannii for Research Use.</title>
        <authorList>
            <person name="Mcgann P."/>
            <person name="Snesrud E."/>
            <person name="Galac M.R."/>
        </authorList>
    </citation>
    <scope>NUCLEOTIDE SEQUENCE [LARGE SCALE GENOMIC DNA]</scope>
    <source>
        <strain evidence="5 9">MRSN14237</strain>
    </source>
</reference>
<reference evidence="2" key="3">
    <citation type="submission" date="2015-12" db="EMBL/GenBank/DDBJ databases">
        <authorList>
            <person name="Singh M.K."/>
            <person name="Fernando D.M."/>
            <person name="Kumar A."/>
        </authorList>
    </citation>
    <scope>NUCLEOTIDE SEQUENCE</scope>
    <source>
        <strain evidence="2">ATCC 17978-VU</strain>
    </source>
</reference>
<reference evidence="2" key="5">
    <citation type="submission" date="2016-12" db="EMBL/GenBank/DDBJ databases">
        <authorList>
            <person name="Singh M."/>
            <person name="Fernando D."/>
            <person name="Kumar A."/>
        </authorList>
    </citation>
    <scope>NUCLEOTIDE SEQUENCE</scope>
    <source>
        <strain evidence="2">ATCC 17978-VU</strain>
    </source>
</reference>
<dbReference type="Proteomes" id="UP000268239">
    <property type="component" value="Unassembled WGS sequence"/>
</dbReference>